<keyword evidence="5" id="KW-0732">Signal</keyword>
<evidence type="ECO:0000256" key="10">
    <source>
        <dbReference type="RuleBase" id="RU363079"/>
    </source>
</evidence>
<dbReference type="GO" id="GO:0000139">
    <property type="term" value="C:Golgi membrane"/>
    <property type="evidence" value="ECO:0007669"/>
    <property type="project" value="UniProtKB-SubCell"/>
</dbReference>
<organism evidence="12 13">
    <name type="scientific">Brassica napus</name>
    <name type="common">Rape</name>
    <dbReference type="NCBI Taxonomy" id="3708"/>
    <lineage>
        <taxon>Eukaryota</taxon>
        <taxon>Viridiplantae</taxon>
        <taxon>Streptophyta</taxon>
        <taxon>Embryophyta</taxon>
        <taxon>Tracheophyta</taxon>
        <taxon>Spermatophyta</taxon>
        <taxon>Magnoliopsida</taxon>
        <taxon>eudicotyledons</taxon>
        <taxon>Gunneridae</taxon>
        <taxon>Pentapetalae</taxon>
        <taxon>rosids</taxon>
        <taxon>malvids</taxon>
        <taxon>Brassicales</taxon>
        <taxon>Brassicaceae</taxon>
        <taxon>Brassiceae</taxon>
        <taxon>Brassica</taxon>
    </lineage>
</organism>
<dbReference type="EMBL" id="LK031995">
    <property type="protein sequence ID" value="CDY09398.1"/>
    <property type="molecule type" value="Genomic_DNA"/>
</dbReference>
<proteinExistence type="inferred from homology"/>
<keyword evidence="6" id="KW-0967">Endosome</keyword>
<keyword evidence="9 10" id="KW-0472">Membrane</keyword>
<keyword evidence="13" id="KW-1185">Reference proteome</keyword>
<dbReference type="InterPro" id="IPR036259">
    <property type="entry name" value="MFS_trans_sf"/>
</dbReference>
<evidence type="ECO:0000256" key="9">
    <source>
        <dbReference type="ARBA" id="ARBA00023136"/>
    </source>
</evidence>
<dbReference type="EMBL" id="HG994356">
    <property type="protein sequence ID" value="CAF2143060.1"/>
    <property type="molecule type" value="Genomic_DNA"/>
</dbReference>
<keyword evidence="4 10" id="KW-0812">Transmembrane</keyword>
<dbReference type="Pfam" id="PF02990">
    <property type="entry name" value="EMP70"/>
    <property type="match status" value="1"/>
</dbReference>
<evidence type="ECO:0000256" key="3">
    <source>
        <dbReference type="ARBA" id="ARBA00005227"/>
    </source>
</evidence>
<evidence type="ECO:0000313" key="12">
    <source>
        <dbReference type="EMBL" id="CDY09398.1"/>
    </source>
</evidence>
<evidence type="ECO:0000256" key="5">
    <source>
        <dbReference type="ARBA" id="ARBA00022729"/>
    </source>
</evidence>
<dbReference type="Proteomes" id="UP001295469">
    <property type="component" value="Chromosome A02"/>
</dbReference>
<gene>
    <name evidence="12" type="primary">BnaA02g26120D</name>
    <name evidence="11" type="ORF">DARMORV10_A02P32550.1</name>
    <name evidence="12" type="ORF">GSBRNA2T00030880001</name>
</gene>
<dbReference type="SUPFAM" id="SSF103473">
    <property type="entry name" value="MFS general substrate transporter"/>
    <property type="match status" value="1"/>
</dbReference>
<name>A0A078FBT2_BRANA</name>
<dbReference type="Proteomes" id="UP000028999">
    <property type="component" value="Unassembled WGS sequence"/>
</dbReference>
<dbReference type="Gramene" id="CDY09398">
    <property type="protein sequence ID" value="CDY09398"/>
    <property type="gene ID" value="GSBRNA2T00030880001"/>
</dbReference>
<keyword evidence="8" id="KW-0333">Golgi apparatus</keyword>
<dbReference type="AlphaFoldDB" id="A0A078FBT2"/>
<accession>A0A078FBT2</accession>
<dbReference type="PANTHER" id="PTHR10766:SF123">
    <property type="entry name" value="TRANSMEMBRANE 9 SUPERFAMILY MEMBER 3"/>
    <property type="match status" value="1"/>
</dbReference>
<evidence type="ECO:0000313" key="13">
    <source>
        <dbReference type="Proteomes" id="UP000028999"/>
    </source>
</evidence>
<reference evidence="12" key="2">
    <citation type="submission" date="2014-06" db="EMBL/GenBank/DDBJ databases">
        <authorList>
            <person name="Genoscope - CEA"/>
        </authorList>
    </citation>
    <scope>NUCLEOTIDE SEQUENCE</scope>
</reference>
<evidence type="ECO:0000256" key="8">
    <source>
        <dbReference type="ARBA" id="ARBA00023034"/>
    </source>
</evidence>
<keyword evidence="7 10" id="KW-1133">Transmembrane helix</keyword>
<evidence type="ECO:0000256" key="2">
    <source>
        <dbReference type="ARBA" id="ARBA00004653"/>
    </source>
</evidence>
<dbReference type="PANTHER" id="PTHR10766">
    <property type="entry name" value="TRANSMEMBRANE 9 SUPERFAMILY PROTEIN"/>
    <property type="match status" value="1"/>
</dbReference>
<feature type="transmembrane region" description="Helical" evidence="10">
    <location>
        <begin position="115"/>
        <end position="140"/>
    </location>
</feature>
<dbReference type="PaxDb" id="3708-A0A078FBT2"/>
<feature type="transmembrane region" description="Helical" evidence="10">
    <location>
        <begin position="82"/>
        <end position="109"/>
    </location>
</feature>
<protein>
    <recommendedName>
        <fullName evidence="10">Transmembrane 9 superfamily member</fullName>
    </recommendedName>
</protein>
<comment type="caution">
    <text evidence="10">Lacks conserved residue(s) required for the propagation of feature annotation.</text>
</comment>
<dbReference type="InterPro" id="IPR004240">
    <property type="entry name" value="EMP70"/>
</dbReference>
<reference evidence="11" key="3">
    <citation type="submission" date="2021-01" db="EMBL/GenBank/DDBJ databases">
        <authorList>
            <consortium name="Genoscope - CEA"/>
            <person name="William W."/>
        </authorList>
    </citation>
    <scope>NUCLEOTIDE SEQUENCE</scope>
</reference>
<evidence type="ECO:0000256" key="1">
    <source>
        <dbReference type="ARBA" id="ARBA00004337"/>
    </source>
</evidence>
<evidence type="ECO:0000256" key="6">
    <source>
        <dbReference type="ARBA" id="ARBA00022753"/>
    </source>
</evidence>
<sequence>MAKKIEFFTKKKIGFYKEGDSVPLYANKVGPFHNPKTQTRTDVRLARNRRAGVKDKKEAFGEETGWKYIHGDVFRFPKHKSLFAASLGSGTQLFTLTIFIFMLSLVGALSPYNRGALFTALVVIHALTSGIAGYTASSFYCQLEGKNWVRNLLLTGGLFCGPLFLTFCFLYTVAIAYSATAALPFGTIVVIVLIWTLVTSPLLVLGGIAGKNSKAEFQAPV</sequence>
<comment type="similarity">
    <text evidence="3 10">Belongs to the nonaspanin (TM9SF) (TC 9.A.2) family.</text>
</comment>
<dbReference type="GO" id="GO:0010008">
    <property type="term" value="C:endosome membrane"/>
    <property type="evidence" value="ECO:0007669"/>
    <property type="project" value="UniProtKB-SubCell"/>
</dbReference>
<feature type="transmembrane region" description="Helical" evidence="10">
    <location>
        <begin position="152"/>
        <end position="177"/>
    </location>
</feature>
<evidence type="ECO:0000313" key="11">
    <source>
        <dbReference type="EMBL" id="CAF2143060.1"/>
    </source>
</evidence>
<feature type="transmembrane region" description="Helical" evidence="10">
    <location>
        <begin position="183"/>
        <end position="205"/>
    </location>
</feature>
<evidence type="ECO:0000256" key="7">
    <source>
        <dbReference type="ARBA" id="ARBA00022989"/>
    </source>
</evidence>
<reference evidence="12 13" key="1">
    <citation type="journal article" date="2014" name="Science">
        <title>Plant genetics. Early allopolyploid evolution in the post-Neolithic Brassica napus oilseed genome.</title>
        <authorList>
            <person name="Chalhoub B."/>
            <person name="Denoeud F."/>
            <person name="Liu S."/>
            <person name="Parkin I.A."/>
            <person name="Tang H."/>
            <person name="Wang X."/>
            <person name="Chiquet J."/>
            <person name="Belcram H."/>
            <person name="Tong C."/>
            <person name="Samans B."/>
            <person name="Correa M."/>
            <person name="Da Silva C."/>
            <person name="Just J."/>
            <person name="Falentin C."/>
            <person name="Koh C.S."/>
            <person name="Le Clainche I."/>
            <person name="Bernard M."/>
            <person name="Bento P."/>
            <person name="Noel B."/>
            <person name="Labadie K."/>
            <person name="Alberti A."/>
            <person name="Charles M."/>
            <person name="Arnaud D."/>
            <person name="Guo H."/>
            <person name="Daviaud C."/>
            <person name="Alamery S."/>
            <person name="Jabbari K."/>
            <person name="Zhao M."/>
            <person name="Edger P.P."/>
            <person name="Chelaifa H."/>
            <person name="Tack D."/>
            <person name="Lassalle G."/>
            <person name="Mestiri I."/>
            <person name="Schnel N."/>
            <person name="Le Paslier M.C."/>
            <person name="Fan G."/>
            <person name="Renault V."/>
            <person name="Bayer P.E."/>
            <person name="Golicz A.A."/>
            <person name="Manoli S."/>
            <person name="Lee T.H."/>
            <person name="Thi V.H."/>
            <person name="Chalabi S."/>
            <person name="Hu Q."/>
            <person name="Fan C."/>
            <person name="Tollenaere R."/>
            <person name="Lu Y."/>
            <person name="Battail C."/>
            <person name="Shen J."/>
            <person name="Sidebottom C.H."/>
            <person name="Wang X."/>
            <person name="Canaguier A."/>
            <person name="Chauveau A."/>
            <person name="Berard A."/>
            <person name="Deniot G."/>
            <person name="Guan M."/>
            <person name="Liu Z."/>
            <person name="Sun F."/>
            <person name="Lim Y.P."/>
            <person name="Lyons E."/>
            <person name="Town C.D."/>
            <person name="Bancroft I."/>
            <person name="Wang X."/>
            <person name="Meng J."/>
            <person name="Ma J."/>
            <person name="Pires J.C."/>
            <person name="King G.J."/>
            <person name="Brunel D."/>
            <person name="Delourme R."/>
            <person name="Renard M."/>
            <person name="Aury J.M."/>
            <person name="Adams K.L."/>
            <person name="Batley J."/>
            <person name="Snowdon R.J."/>
            <person name="Tost J."/>
            <person name="Edwards D."/>
            <person name="Zhou Y."/>
            <person name="Hua W."/>
            <person name="Sharpe A.G."/>
            <person name="Paterson A.H."/>
            <person name="Guan C."/>
            <person name="Wincker P."/>
        </authorList>
    </citation>
    <scope>NUCLEOTIDE SEQUENCE [LARGE SCALE GENOMIC DNA]</scope>
    <source>
        <strain evidence="13">cv. Darmor-bzh</strain>
    </source>
</reference>
<evidence type="ECO:0000256" key="4">
    <source>
        <dbReference type="ARBA" id="ARBA00022692"/>
    </source>
</evidence>
<comment type="subcellular location">
    <subcellularLocation>
        <location evidence="1">Endosome membrane</location>
        <topology evidence="1">Multi-pass membrane protein</topology>
    </subcellularLocation>
    <subcellularLocation>
        <location evidence="2">Golgi apparatus membrane</location>
        <topology evidence="2">Multi-pass membrane protein</topology>
    </subcellularLocation>
</comment>